<dbReference type="EMBL" id="JABCKI010000105">
    <property type="protein sequence ID" value="KAG5652689.1"/>
    <property type="molecule type" value="Genomic_DNA"/>
</dbReference>
<organism evidence="2 3">
    <name type="scientific">Sphagnurus paluster</name>
    <dbReference type="NCBI Taxonomy" id="117069"/>
    <lineage>
        <taxon>Eukaryota</taxon>
        <taxon>Fungi</taxon>
        <taxon>Dikarya</taxon>
        <taxon>Basidiomycota</taxon>
        <taxon>Agaricomycotina</taxon>
        <taxon>Agaricomycetes</taxon>
        <taxon>Agaricomycetidae</taxon>
        <taxon>Agaricales</taxon>
        <taxon>Tricholomatineae</taxon>
        <taxon>Lyophyllaceae</taxon>
        <taxon>Sphagnurus</taxon>
    </lineage>
</organism>
<reference evidence="2" key="1">
    <citation type="submission" date="2021-02" db="EMBL/GenBank/DDBJ databases">
        <authorList>
            <person name="Nieuwenhuis M."/>
            <person name="Van De Peppel L.J.J."/>
        </authorList>
    </citation>
    <scope>NUCLEOTIDE SEQUENCE</scope>
    <source>
        <strain evidence="2">D49</strain>
    </source>
</reference>
<gene>
    <name evidence="2" type="ORF">H0H81_004074</name>
</gene>
<feature type="compositionally biased region" description="Basic and acidic residues" evidence="1">
    <location>
        <begin position="215"/>
        <end position="226"/>
    </location>
</feature>
<dbReference type="Proteomes" id="UP000717328">
    <property type="component" value="Unassembled WGS sequence"/>
</dbReference>
<feature type="region of interest" description="Disordered" evidence="1">
    <location>
        <begin position="215"/>
        <end position="235"/>
    </location>
</feature>
<protein>
    <recommendedName>
        <fullName evidence="4">BTB domain-containing protein</fullName>
    </recommendedName>
</protein>
<evidence type="ECO:0000256" key="1">
    <source>
        <dbReference type="SAM" id="MobiDB-lite"/>
    </source>
</evidence>
<sequence>MEDQSQDPPVFAPSFRPALRISLESPKLFLAEDPLPSNTASTPTPTTQKDAAYYLEFLTFLVEDCLYKVPKYQFRKSTVLCEIIASGAKNEDTPVVLQDVTKGEFSTLLELMYPISDPLQHRDFSHGDWAVILKLASQWMFSELRKLAITSLSSHSWMVKVPLARAYGAREWLYSAYTDLASRGTSLTIDEARVLGLDATVILFAIREEPLQRNRHEYKRGRESKGQNDPYENGVDEEFKDLESHKGDEVRNILMAKQPGVPAEWLRTAYIRLVKRRRGIWLVEAKKLGLETTVRVCRARENALGTYPREYRSSNLSIEKEFEVELQCVAMNEANYDRQLLGWRMPAPETLVI</sequence>
<evidence type="ECO:0008006" key="4">
    <source>
        <dbReference type="Google" id="ProtNLM"/>
    </source>
</evidence>
<proteinExistence type="predicted"/>
<reference evidence="2" key="2">
    <citation type="submission" date="2021-10" db="EMBL/GenBank/DDBJ databases">
        <title>Phylogenomics reveals ancestral predisposition of the termite-cultivated fungus Termitomyces towards a domesticated lifestyle.</title>
        <authorList>
            <person name="Auxier B."/>
            <person name="Grum-Grzhimaylo A."/>
            <person name="Cardenas M.E."/>
            <person name="Lodge J.D."/>
            <person name="Laessoe T."/>
            <person name="Pedersen O."/>
            <person name="Smith M.E."/>
            <person name="Kuyper T.W."/>
            <person name="Franco-Molano E.A."/>
            <person name="Baroni T.J."/>
            <person name="Aanen D.K."/>
        </authorList>
    </citation>
    <scope>NUCLEOTIDE SEQUENCE</scope>
    <source>
        <strain evidence="2">D49</strain>
    </source>
</reference>
<evidence type="ECO:0000313" key="2">
    <source>
        <dbReference type="EMBL" id="KAG5652689.1"/>
    </source>
</evidence>
<dbReference type="OrthoDB" id="3193844at2759"/>
<dbReference type="AlphaFoldDB" id="A0A9P7GL77"/>
<accession>A0A9P7GL77</accession>
<keyword evidence="3" id="KW-1185">Reference proteome</keyword>
<name>A0A9P7GL77_9AGAR</name>
<comment type="caution">
    <text evidence="2">The sequence shown here is derived from an EMBL/GenBank/DDBJ whole genome shotgun (WGS) entry which is preliminary data.</text>
</comment>
<evidence type="ECO:0000313" key="3">
    <source>
        <dbReference type="Proteomes" id="UP000717328"/>
    </source>
</evidence>